<evidence type="ECO:0000313" key="2">
    <source>
        <dbReference type="Proteomes" id="UP000835052"/>
    </source>
</evidence>
<keyword evidence="2" id="KW-1185">Reference proteome</keyword>
<comment type="caution">
    <text evidence="1">The sequence shown here is derived from an EMBL/GenBank/DDBJ whole genome shotgun (WGS) entry which is preliminary data.</text>
</comment>
<proteinExistence type="predicted"/>
<evidence type="ECO:0000313" key="1">
    <source>
        <dbReference type="EMBL" id="CAD6191261.1"/>
    </source>
</evidence>
<reference evidence="1" key="1">
    <citation type="submission" date="2020-10" db="EMBL/GenBank/DDBJ databases">
        <authorList>
            <person name="Kikuchi T."/>
        </authorList>
    </citation>
    <scope>NUCLEOTIDE SEQUENCE</scope>
    <source>
        <strain evidence="1">NKZ352</strain>
    </source>
</reference>
<name>A0A8S1H8P6_9PELO</name>
<organism evidence="1 2">
    <name type="scientific">Caenorhabditis auriculariae</name>
    <dbReference type="NCBI Taxonomy" id="2777116"/>
    <lineage>
        <taxon>Eukaryota</taxon>
        <taxon>Metazoa</taxon>
        <taxon>Ecdysozoa</taxon>
        <taxon>Nematoda</taxon>
        <taxon>Chromadorea</taxon>
        <taxon>Rhabditida</taxon>
        <taxon>Rhabditina</taxon>
        <taxon>Rhabditomorpha</taxon>
        <taxon>Rhabditoidea</taxon>
        <taxon>Rhabditidae</taxon>
        <taxon>Peloderinae</taxon>
        <taxon>Caenorhabditis</taxon>
    </lineage>
</organism>
<gene>
    <name evidence="1" type="ORF">CAUJ_LOCUS7180</name>
</gene>
<dbReference type="EMBL" id="CAJGYM010000020">
    <property type="protein sequence ID" value="CAD6191261.1"/>
    <property type="molecule type" value="Genomic_DNA"/>
</dbReference>
<protein>
    <submittedName>
        <fullName evidence="1">Uncharacterized protein</fullName>
    </submittedName>
</protein>
<sequence>MKELGKEKDHKLMIFGVANSISMSFAFPSVTSYTCEFNNNTPKDLQNRRHAIASFIQKTLLELEDHKCQVCLYTFGRTQESSVSGSYPYDMLAFNECLTQLESTSNLVATSAVSVVSTKILATLNEHKGAASRIILFLDLETFVSTSHDYFEKFAETAEICVYLFGDVTQFYEYKEELRKFKPSTNFRLKLVAEPSDLIFIASPFKKVLPPPCIFSKKAQLYFGNLQCAVELVSDVATIPYENISVVGTIEADEMGLRYLNAPAENVVFLYGVKGRENSKSKDVTIVSEEFLTTFATALYDENAMALCNCRTREKADALALLMATSLTHDGKVKGLMFLVPAPSEAHMLNAFALHKETELGTEIKKKANEKSKMSRVPLCTSEIALGSAVTQLKKAIDQQDCASFDTVIAWIDKELTAAGRDMSEIINYIQDIETEGDIKKQIDKWIKEMSSRLK</sequence>
<accession>A0A8S1H8P6</accession>
<dbReference type="Proteomes" id="UP000835052">
    <property type="component" value="Unassembled WGS sequence"/>
</dbReference>
<dbReference type="AlphaFoldDB" id="A0A8S1H8P6"/>